<dbReference type="GO" id="GO:0040029">
    <property type="term" value="P:epigenetic regulation of gene expression"/>
    <property type="evidence" value="ECO:0007669"/>
    <property type="project" value="TreeGrafter"/>
</dbReference>
<dbReference type="SUPFAM" id="SSF52768">
    <property type="entry name" value="Arginase/deacetylase"/>
    <property type="match status" value="1"/>
</dbReference>
<evidence type="ECO:0000313" key="4">
    <source>
        <dbReference type="Proteomes" id="UP000321039"/>
    </source>
</evidence>
<accession>A0A5C8ZV77</accession>
<evidence type="ECO:0000256" key="1">
    <source>
        <dbReference type="ARBA" id="ARBA00005947"/>
    </source>
</evidence>
<dbReference type="AlphaFoldDB" id="A0A5C8ZV77"/>
<comment type="similarity">
    <text evidence="1">Belongs to the histone deacetylase family.</text>
</comment>
<dbReference type="InterPro" id="IPR037138">
    <property type="entry name" value="His_deacetylse_dom_sf"/>
</dbReference>
<dbReference type="CDD" id="cd11599">
    <property type="entry name" value="HDAC_classII_2"/>
    <property type="match status" value="1"/>
</dbReference>
<sequence>MTIAFISHPECLKHEMGPHPEQPARLTAIDDRLLVCGLEMVLRHYEAPVVSRALLERAHDLDYIESLYARSPGQGHVQLDPDTAMNPHTLQAALHAAGAAELGVDLVMGGEIKQVFCAVRPPGHHAERNRSMGFCLFNNIAIGAFNALENHGLDRVAILDFDVHHGNGTEHIVQGDERILFCSTFQHPFYPDSGAGKTADNVINTPLPAGTDGEGFRAAVTRDWLPRLTEFAPQLVLVSAGFDAHQADDMAGLNLVDSDYAWVTRKLCEQADASAEGRLVSCLEGGYELHALGRCVEAHLKAMLGPTGAAL</sequence>
<evidence type="ECO:0000313" key="3">
    <source>
        <dbReference type="EMBL" id="TXS91377.1"/>
    </source>
</evidence>
<dbReference type="Gene3D" id="3.40.800.20">
    <property type="entry name" value="Histone deacetylase domain"/>
    <property type="match status" value="1"/>
</dbReference>
<organism evidence="3 4">
    <name type="scientific">Parahaliea maris</name>
    <dbReference type="NCBI Taxonomy" id="2716870"/>
    <lineage>
        <taxon>Bacteria</taxon>
        <taxon>Pseudomonadati</taxon>
        <taxon>Pseudomonadota</taxon>
        <taxon>Gammaproteobacteria</taxon>
        <taxon>Cellvibrionales</taxon>
        <taxon>Halieaceae</taxon>
        <taxon>Parahaliea</taxon>
    </lineage>
</organism>
<dbReference type="InterPro" id="IPR000286">
    <property type="entry name" value="HDACs"/>
</dbReference>
<dbReference type="GO" id="GO:0004407">
    <property type="term" value="F:histone deacetylase activity"/>
    <property type="evidence" value="ECO:0007669"/>
    <property type="project" value="TreeGrafter"/>
</dbReference>
<reference evidence="3 4" key="1">
    <citation type="submission" date="2019-08" db="EMBL/GenBank/DDBJ databases">
        <title>Parahaliea maris sp. nov., isolated from the surface seawater.</title>
        <authorList>
            <person name="Liu Y."/>
        </authorList>
    </citation>
    <scope>NUCLEOTIDE SEQUENCE [LARGE SCALE GENOMIC DNA]</scope>
    <source>
        <strain evidence="3 4">HSLHS9</strain>
    </source>
</reference>
<evidence type="ECO:0000259" key="2">
    <source>
        <dbReference type="Pfam" id="PF00850"/>
    </source>
</evidence>
<dbReference type="InterPro" id="IPR023696">
    <property type="entry name" value="Ureohydrolase_dom_sf"/>
</dbReference>
<dbReference type="PANTHER" id="PTHR10625:SF10">
    <property type="entry name" value="HISTONE DEACETYLASE HDAC1"/>
    <property type="match status" value="1"/>
</dbReference>
<dbReference type="InterPro" id="IPR023801">
    <property type="entry name" value="His_deacetylse_dom"/>
</dbReference>
<keyword evidence="4" id="KW-1185">Reference proteome</keyword>
<protein>
    <submittedName>
        <fullName evidence="3">Histone deacetylase family protein</fullName>
    </submittedName>
</protein>
<gene>
    <name evidence="3" type="ORF">FV139_16775</name>
</gene>
<dbReference type="RefSeq" id="WP_148069611.1">
    <property type="nucleotide sequence ID" value="NZ_VRZA01000006.1"/>
</dbReference>
<dbReference type="PANTHER" id="PTHR10625">
    <property type="entry name" value="HISTONE DEACETYLASE HDAC1-RELATED"/>
    <property type="match status" value="1"/>
</dbReference>
<proteinExistence type="inferred from homology"/>
<dbReference type="Pfam" id="PF00850">
    <property type="entry name" value="Hist_deacetyl"/>
    <property type="match status" value="1"/>
</dbReference>
<name>A0A5C8ZV77_9GAMM</name>
<dbReference type="EMBL" id="VRZA01000006">
    <property type="protein sequence ID" value="TXS91377.1"/>
    <property type="molecule type" value="Genomic_DNA"/>
</dbReference>
<dbReference type="PRINTS" id="PR01270">
    <property type="entry name" value="HDASUPER"/>
</dbReference>
<feature type="domain" description="Histone deacetylase" evidence="2">
    <location>
        <begin position="19"/>
        <end position="303"/>
    </location>
</feature>
<comment type="caution">
    <text evidence="3">The sequence shown here is derived from an EMBL/GenBank/DDBJ whole genome shotgun (WGS) entry which is preliminary data.</text>
</comment>
<dbReference type="Proteomes" id="UP000321039">
    <property type="component" value="Unassembled WGS sequence"/>
</dbReference>